<keyword evidence="3 7" id="KW-0808">Transferase</keyword>
<dbReference type="InterPro" id="IPR001640">
    <property type="entry name" value="Lgt"/>
</dbReference>
<reference evidence="8 9" key="1">
    <citation type="submission" date="2019-01" db="EMBL/GenBank/DDBJ databases">
        <authorList>
            <consortium name="Pathogen Informatics"/>
        </authorList>
    </citation>
    <scope>NUCLEOTIDE SEQUENCE [LARGE SCALE GENOMIC DNA]</scope>
    <source>
        <strain evidence="8 9">NCTC10186</strain>
    </source>
</reference>
<evidence type="ECO:0000256" key="7">
    <source>
        <dbReference type="HAMAP-Rule" id="MF_01147"/>
    </source>
</evidence>
<evidence type="ECO:0000256" key="2">
    <source>
        <dbReference type="ARBA" id="ARBA00022475"/>
    </source>
</evidence>
<comment type="catalytic activity">
    <reaction evidence="7">
        <text>L-cysteinyl-[prolipoprotein] + a 1,2-diacyl-sn-glycero-3-phospho-(1'-sn-glycerol) = an S-1,2-diacyl-sn-glyceryl-L-cysteinyl-[prolipoprotein] + sn-glycerol 1-phosphate + H(+)</text>
        <dbReference type="Rhea" id="RHEA:56712"/>
        <dbReference type="Rhea" id="RHEA-COMP:14679"/>
        <dbReference type="Rhea" id="RHEA-COMP:14680"/>
        <dbReference type="ChEBI" id="CHEBI:15378"/>
        <dbReference type="ChEBI" id="CHEBI:29950"/>
        <dbReference type="ChEBI" id="CHEBI:57685"/>
        <dbReference type="ChEBI" id="CHEBI:64716"/>
        <dbReference type="ChEBI" id="CHEBI:140658"/>
        <dbReference type="EC" id="2.5.1.145"/>
    </reaction>
</comment>
<keyword evidence="4 7" id="KW-0812">Transmembrane</keyword>
<feature type="transmembrane region" description="Helical" evidence="7">
    <location>
        <begin position="256"/>
        <end position="278"/>
    </location>
</feature>
<keyword evidence="5 7" id="KW-1133">Transmembrane helix</keyword>
<dbReference type="KEGG" id="mgal:NCTC10186_00045"/>
<dbReference type="HAMAP" id="MF_01147">
    <property type="entry name" value="Lgt"/>
    <property type="match status" value="1"/>
</dbReference>
<feature type="transmembrane region" description="Helical" evidence="7">
    <location>
        <begin position="207"/>
        <end position="226"/>
    </location>
</feature>
<proteinExistence type="inferred from homology"/>
<dbReference type="GO" id="GO:0008961">
    <property type="term" value="F:phosphatidylglycerol-prolipoprotein diacylglyceryl transferase activity"/>
    <property type="evidence" value="ECO:0007669"/>
    <property type="project" value="UniProtKB-UniRule"/>
</dbReference>
<dbReference type="PANTHER" id="PTHR30589:SF0">
    <property type="entry name" value="PHOSPHATIDYLGLYCEROL--PROLIPOPROTEIN DIACYLGLYCERYL TRANSFERASE"/>
    <property type="match status" value="1"/>
</dbReference>
<comment type="pathway">
    <text evidence="7">Protein modification; lipoprotein biosynthesis (diacylglyceryl transfer).</text>
</comment>
<dbReference type="EMBL" id="LR215031">
    <property type="protein sequence ID" value="VEU72581.1"/>
    <property type="molecule type" value="Genomic_DNA"/>
</dbReference>
<comment type="subcellular location">
    <subcellularLocation>
        <location evidence="7">Cell membrane</location>
        <topology evidence="7">Multi-pass membrane protein</topology>
    </subcellularLocation>
</comment>
<dbReference type="UniPathway" id="UPA00664"/>
<dbReference type="AlphaFoldDB" id="A0A449AYK1"/>
<evidence type="ECO:0000256" key="3">
    <source>
        <dbReference type="ARBA" id="ARBA00022679"/>
    </source>
</evidence>
<dbReference type="PANTHER" id="PTHR30589">
    <property type="entry name" value="PROLIPOPROTEIN DIACYLGLYCERYL TRANSFERASE"/>
    <property type="match status" value="1"/>
</dbReference>
<dbReference type="Proteomes" id="UP000289862">
    <property type="component" value="Chromosome"/>
</dbReference>
<protein>
    <recommendedName>
        <fullName evidence="7">Phosphatidylglycerol--prolipoprotein diacylglyceryl transferase</fullName>
        <ecNumber evidence="7">2.5.1.145</ecNumber>
    </recommendedName>
</protein>
<keyword evidence="2 7" id="KW-1003">Cell membrane</keyword>
<comment type="function">
    <text evidence="7">Catalyzes the transfer of the diacylglyceryl group from phosphatidylglycerol to the sulfhydryl group of the N-terminal cysteine of a prolipoprotein, the first step in the formation of mature lipoproteins.</text>
</comment>
<evidence type="ECO:0000256" key="4">
    <source>
        <dbReference type="ARBA" id="ARBA00022692"/>
    </source>
</evidence>
<dbReference type="NCBIfam" id="TIGR00544">
    <property type="entry name" value="lgt"/>
    <property type="match status" value="1"/>
</dbReference>
<organism evidence="8 9">
    <name type="scientific">Mycoplasmopsis gallopavonis</name>
    <dbReference type="NCBI Taxonomy" id="76629"/>
    <lineage>
        <taxon>Bacteria</taxon>
        <taxon>Bacillati</taxon>
        <taxon>Mycoplasmatota</taxon>
        <taxon>Mycoplasmoidales</taxon>
        <taxon>Metamycoplasmataceae</taxon>
        <taxon>Mycoplasmopsis</taxon>
    </lineage>
</organism>
<feature type="transmembrane region" description="Helical" evidence="7">
    <location>
        <begin position="62"/>
        <end position="85"/>
    </location>
</feature>
<dbReference type="EC" id="2.5.1.145" evidence="7"/>
<feature type="transmembrane region" description="Helical" evidence="7">
    <location>
        <begin position="34"/>
        <end position="55"/>
    </location>
</feature>
<keyword evidence="8" id="KW-0328">Glycosyltransferase</keyword>
<evidence type="ECO:0000256" key="1">
    <source>
        <dbReference type="ARBA" id="ARBA00007150"/>
    </source>
</evidence>
<evidence type="ECO:0000256" key="6">
    <source>
        <dbReference type="ARBA" id="ARBA00023136"/>
    </source>
</evidence>
<dbReference type="GO" id="GO:0005886">
    <property type="term" value="C:plasma membrane"/>
    <property type="evidence" value="ECO:0007669"/>
    <property type="project" value="UniProtKB-SubCell"/>
</dbReference>
<gene>
    <name evidence="7 8" type="primary">lgt</name>
    <name evidence="8" type="ORF">NCTC10186_00045</name>
</gene>
<evidence type="ECO:0000256" key="5">
    <source>
        <dbReference type="ARBA" id="ARBA00022989"/>
    </source>
</evidence>
<comment type="similarity">
    <text evidence="1 7">Belongs to the Lgt family.</text>
</comment>
<feature type="binding site" evidence="7">
    <location>
        <position position="150"/>
    </location>
    <ligand>
        <name>a 1,2-diacyl-sn-glycero-3-phospho-(1'-sn-glycerol)</name>
        <dbReference type="ChEBI" id="CHEBI:64716"/>
    </ligand>
</feature>
<keyword evidence="6 7" id="KW-0472">Membrane</keyword>
<feature type="transmembrane region" description="Helical" evidence="7">
    <location>
        <begin position="105"/>
        <end position="123"/>
    </location>
</feature>
<keyword evidence="8" id="KW-0449">Lipoprotein</keyword>
<dbReference type="GO" id="GO:0042158">
    <property type="term" value="P:lipoprotein biosynthetic process"/>
    <property type="evidence" value="ECO:0007669"/>
    <property type="project" value="UniProtKB-UniRule"/>
</dbReference>
<evidence type="ECO:0000313" key="9">
    <source>
        <dbReference type="Proteomes" id="UP000289862"/>
    </source>
</evidence>
<evidence type="ECO:0000313" key="8">
    <source>
        <dbReference type="EMBL" id="VEU72581.1"/>
    </source>
</evidence>
<sequence>MMSSNLGPLYVPASAIREGEPTILFQIGSWSMNVYSLAIMLGFICSILSIVYFWYREKYSFDILLTLIIITVPSSIIGARLAFIIEQAIYGGTLTRWWAIWEGGLSIQGGIILTIILDLLYLYSKRKVVDVRKAASLIIPTILIGQVAGRWGNFSNHEVYGKIDWTGASSLIFGKAFASQMYIADNYTNALGLEGAYRYPLFLYEGIANLIGYLLIVWVFNLFWVFKPGVTAGLYLIWYGIVRIAMEPMRQESYQLYSNIALFFVILGSFIAIYYQFFGVVKYIRTKRNYEYQNPEFYNAHVDATSFKYFYFKIKTWLPAKARN</sequence>
<accession>A0A449AYK1</accession>
<dbReference type="Pfam" id="PF01790">
    <property type="entry name" value="LGT"/>
    <property type="match status" value="1"/>
</dbReference>
<name>A0A449AYK1_9BACT</name>
<keyword evidence="9" id="KW-1185">Reference proteome</keyword>